<evidence type="ECO:0000256" key="6">
    <source>
        <dbReference type="ARBA" id="ARBA00023136"/>
    </source>
</evidence>
<protein>
    <submittedName>
        <fullName evidence="9">Putative amino acid ABC transporter, permease protein</fullName>
    </submittedName>
</protein>
<keyword evidence="4" id="KW-0813">Transport</keyword>
<dbReference type="InterPro" id="IPR035906">
    <property type="entry name" value="MetI-like_sf"/>
</dbReference>
<comment type="subcellular location">
    <subcellularLocation>
        <location evidence="1">Membrane</location>
        <topology evidence="1">Multi-pass membrane protein</topology>
    </subcellularLocation>
</comment>
<evidence type="ECO:0000256" key="3">
    <source>
        <dbReference type="ARBA" id="ARBA00022692"/>
    </source>
</evidence>
<dbReference type="AlphaFoldDB" id="A0A0U2W5X2"/>
<evidence type="ECO:0000256" key="4">
    <source>
        <dbReference type="ARBA" id="ARBA00022970"/>
    </source>
</evidence>
<accession>A0A0U2W5X2</accession>
<dbReference type="PANTHER" id="PTHR30614:SF37">
    <property type="entry name" value="AMINO-ACID ABC TRANSPORTER PERMEASE PROTEIN YHDX-RELATED"/>
    <property type="match status" value="1"/>
</dbReference>
<evidence type="ECO:0000313" key="9">
    <source>
        <dbReference type="EMBL" id="ALS56019.1"/>
    </source>
</evidence>
<feature type="transmembrane region" description="Helical" evidence="7">
    <location>
        <begin position="221"/>
        <end position="246"/>
    </location>
</feature>
<feature type="transmembrane region" description="Helical" evidence="7">
    <location>
        <begin position="44"/>
        <end position="65"/>
    </location>
</feature>
<dbReference type="Pfam" id="PF00528">
    <property type="entry name" value="BPD_transp_1"/>
    <property type="match status" value="1"/>
</dbReference>
<dbReference type="GO" id="GO:0055085">
    <property type="term" value="P:transmembrane transport"/>
    <property type="evidence" value="ECO:0007669"/>
    <property type="project" value="InterPro"/>
</dbReference>
<keyword evidence="4" id="KW-0029">Amino-acid transport</keyword>
<dbReference type="GO" id="GO:0006865">
    <property type="term" value="P:amino acid transport"/>
    <property type="evidence" value="ECO:0007669"/>
    <property type="project" value="UniProtKB-KW"/>
</dbReference>
<dbReference type="PANTHER" id="PTHR30614">
    <property type="entry name" value="MEMBRANE COMPONENT OF AMINO ACID ABC TRANSPORTER"/>
    <property type="match status" value="1"/>
</dbReference>
<dbReference type="EMBL" id="KT201085">
    <property type="protein sequence ID" value="ALS56019.1"/>
    <property type="molecule type" value="Genomic_DNA"/>
</dbReference>
<dbReference type="InterPro" id="IPR043429">
    <property type="entry name" value="ArtM/GltK/GlnP/TcyL/YhdX-like"/>
</dbReference>
<reference evidence="9" key="1">
    <citation type="journal article" date="2016" name="ISME J.">
        <title>Functional metagenomic screen reveals new and diverse microbial rhodopsins.</title>
        <authorList>
            <person name="Pushkarev A."/>
            <person name="Beja O."/>
        </authorList>
    </citation>
    <scope>NUCLEOTIDE SEQUENCE</scope>
</reference>
<dbReference type="SUPFAM" id="SSF161098">
    <property type="entry name" value="MetI-like"/>
    <property type="match status" value="1"/>
</dbReference>
<feature type="transmembrane region" description="Helical" evidence="7">
    <location>
        <begin position="197"/>
        <end position="215"/>
    </location>
</feature>
<organism evidence="9">
    <name type="scientific">uncultured bacterium EIL107F05</name>
    <dbReference type="NCBI Taxonomy" id="1768198"/>
    <lineage>
        <taxon>Bacteria</taxon>
        <taxon>environmental samples</taxon>
    </lineage>
</organism>
<keyword evidence="6 7" id="KW-0472">Membrane</keyword>
<dbReference type="Gene3D" id="1.10.3720.10">
    <property type="entry name" value="MetI-like"/>
    <property type="match status" value="1"/>
</dbReference>
<comment type="similarity">
    <text evidence="2">Belongs to the binding-protein-dependent transport system permease family. HisMQ subfamily.</text>
</comment>
<dbReference type="GO" id="GO:0005886">
    <property type="term" value="C:plasma membrane"/>
    <property type="evidence" value="ECO:0007669"/>
    <property type="project" value="TreeGrafter"/>
</dbReference>
<sequence length="255" mass="27863">MFWNFAIFLPTLPAPKNSIAMGAFYLNARGFHTPLPVIENATGFATWIALLTVLVIGLVMFARRAKALFEETGQRLPVLWISAAALVTGGYIFYLVSGSPLSFDEPVLGRFNFKGGGQLPLPLFSLWFALTLYTSAFIAENVRAGIQSVSHGQTEAAFALGLSRKDTVNLVTIPQALRVIIPPTISQYLNLTKNSSLAVAVGYEELVAVWAGITLNQTGQALVIIGMTVAVYECLSLLTSFVLNWYNKRIQLTER</sequence>
<feature type="domain" description="ABC transmembrane type-1" evidence="8">
    <location>
        <begin position="75"/>
        <end position="250"/>
    </location>
</feature>
<proteinExistence type="inferred from homology"/>
<keyword evidence="5 7" id="KW-1133">Transmembrane helix</keyword>
<feature type="transmembrane region" description="Helical" evidence="7">
    <location>
        <begin position="77"/>
        <end position="97"/>
    </location>
</feature>
<evidence type="ECO:0000256" key="7">
    <source>
        <dbReference type="SAM" id="Phobius"/>
    </source>
</evidence>
<evidence type="ECO:0000256" key="1">
    <source>
        <dbReference type="ARBA" id="ARBA00004141"/>
    </source>
</evidence>
<dbReference type="CDD" id="cd06261">
    <property type="entry name" value="TM_PBP2"/>
    <property type="match status" value="1"/>
</dbReference>
<keyword evidence="3 7" id="KW-0812">Transmembrane</keyword>
<evidence type="ECO:0000256" key="5">
    <source>
        <dbReference type="ARBA" id="ARBA00022989"/>
    </source>
</evidence>
<dbReference type="InterPro" id="IPR000515">
    <property type="entry name" value="MetI-like"/>
</dbReference>
<evidence type="ECO:0000256" key="2">
    <source>
        <dbReference type="ARBA" id="ARBA00010072"/>
    </source>
</evidence>
<evidence type="ECO:0000259" key="8">
    <source>
        <dbReference type="Pfam" id="PF00528"/>
    </source>
</evidence>
<feature type="transmembrane region" description="Helical" evidence="7">
    <location>
        <begin position="117"/>
        <end position="139"/>
    </location>
</feature>
<name>A0A0U2W5X2_9BACT</name>